<organism evidence="1 2">
    <name type="scientific">Mycena albidolilacea</name>
    <dbReference type="NCBI Taxonomy" id="1033008"/>
    <lineage>
        <taxon>Eukaryota</taxon>
        <taxon>Fungi</taxon>
        <taxon>Dikarya</taxon>
        <taxon>Basidiomycota</taxon>
        <taxon>Agaricomycotina</taxon>
        <taxon>Agaricomycetes</taxon>
        <taxon>Agaricomycetidae</taxon>
        <taxon>Agaricales</taxon>
        <taxon>Marasmiineae</taxon>
        <taxon>Mycenaceae</taxon>
        <taxon>Mycena</taxon>
    </lineage>
</organism>
<evidence type="ECO:0000313" key="2">
    <source>
        <dbReference type="Proteomes" id="UP001218218"/>
    </source>
</evidence>
<protein>
    <submittedName>
        <fullName evidence="1">Uncharacterized protein</fullName>
    </submittedName>
</protein>
<keyword evidence="2" id="KW-1185">Reference proteome</keyword>
<name>A0AAD6Z0R2_9AGAR</name>
<reference evidence="1" key="1">
    <citation type="submission" date="2023-03" db="EMBL/GenBank/DDBJ databases">
        <title>Massive genome expansion in bonnet fungi (Mycena s.s.) driven by repeated elements and novel gene families across ecological guilds.</title>
        <authorList>
            <consortium name="Lawrence Berkeley National Laboratory"/>
            <person name="Harder C.B."/>
            <person name="Miyauchi S."/>
            <person name="Viragh M."/>
            <person name="Kuo A."/>
            <person name="Thoen E."/>
            <person name="Andreopoulos B."/>
            <person name="Lu D."/>
            <person name="Skrede I."/>
            <person name="Drula E."/>
            <person name="Henrissat B."/>
            <person name="Morin E."/>
            <person name="Kohler A."/>
            <person name="Barry K."/>
            <person name="LaButti K."/>
            <person name="Morin E."/>
            <person name="Salamov A."/>
            <person name="Lipzen A."/>
            <person name="Mereny Z."/>
            <person name="Hegedus B."/>
            <person name="Baldrian P."/>
            <person name="Stursova M."/>
            <person name="Weitz H."/>
            <person name="Taylor A."/>
            <person name="Grigoriev I.V."/>
            <person name="Nagy L.G."/>
            <person name="Martin F."/>
            <person name="Kauserud H."/>
        </authorList>
    </citation>
    <scope>NUCLEOTIDE SEQUENCE</scope>
    <source>
        <strain evidence="1">CBHHK002</strain>
    </source>
</reference>
<dbReference type="EMBL" id="JARIHO010000111">
    <property type="protein sequence ID" value="KAJ7302782.1"/>
    <property type="molecule type" value="Genomic_DNA"/>
</dbReference>
<gene>
    <name evidence="1" type="ORF">DFH08DRAFT_988592</name>
</gene>
<dbReference type="Proteomes" id="UP001218218">
    <property type="component" value="Unassembled WGS sequence"/>
</dbReference>
<accession>A0AAD6Z0R2</accession>
<proteinExistence type="predicted"/>
<sequence>MLLGDCTRPSDSHVDFIRRIRTSEFQGEAGLGGRLEVVISEYCTSVYEGNRHGNGQLGNGHGNGQSGCVAESCSGCHGLEARCLHTRMYSTGSESFRNSELSAGQFKLREGRLRVVESFCIRYSILAACLGKGLHLRENVHTPSNFSEPRGTNYCILGGTYRHFLPNSGWDIRAQNTKLLQMKGTTDHSSTRFCLRTTIISNVEVRR</sequence>
<dbReference type="AlphaFoldDB" id="A0AAD6Z0R2"/>
<comment type="caution">
    <text evidence="1">The sequence shown here is derived from an EMBL/GenBank/DDBJ whole genome shotgun (WGS) entry which is preliminary data.</text>
</comment>
<evidence type="ECO:0000313" key="1">
    <source>
        <dbReference type="EMBL" id="KAJ7302782.1"/>
    </source>
</evidence>